<dbReference type="Proteomes" id="UP001465976">
    <property type="component" value="Unassembled WGS sequence"/>
</dbReference>
<keyword evidence="4 11" id="KW-0964">Secreted</keyword>
<dbReference type="PRINTS" id="PR00999">
    <property type="entry name" value="FUNGALYSIN"/>
</dbReference>
<evidence type="ECO:0000313" key="12">
    <source>
        <dbReference type="EMBL" id="KAL0571170.1"/>
    </source>
</evidence>
<keyword evidence="6 11" id="KW-0479">Metal-binding</keyword>
<evidence type="ECO:0000256" key="11">
    <source>
        <dbReference type="RuleBase" id="RU364017"/>
    </source>
</evidence>
<comment type="caution">
    <text evidence="12">The sequence shown here is derived from an EMBL/GenBank/DDBJ whole genome shotgun (WGS) entry which is preliminary data.</text>
</comment>
<evidence type="ECO:0000256" key="1">
    <source>
        <dbReference type="ARBA" id="ARBA00001947"/>
    </source>
</evidence>
<evidence type="ECO:0000313" key="13">
    <source>
        <dbReference type="Proteomes" id="UP001465976"/>
    </source>
</evidence>
<dbReference type="Gene3D" id="1.10.390.10">
    <property type="entry name" value="Neutral Protease Domain 2"/>
    <property type="match status" value="1"/>
</dbReference>
<dbReference type="EC" id="3.4.24.-" evidence="11"/>
<dbReference type="SUPFAM" id="SSF55486">
    <property type="entry name" value="Metalloproteases ('zincins'), catalytic domain"/>
    <property type="match status" value="1"/>
</dbReference>
<sequence>MVVLNKFFSSVLLAVLYATHGNAAPSTSSARHSTHRVRHIGRDLKVETFHPQSDYKTFGEGIDLPPTFVEASTDEKTLSFVASQLNIDSSNVVFKSGFKNDVHEVGYAQQTHDGVRFVNAVANVAFKDKKAVALGHSFVDTSKIADSKPTVDVNTVISKVEESLQGKKNEIAPTVEYLALDDGSVALVHVFQVQNEETGAWFEAYVDAHSGELLSVTDFVADATYKVLPVWKEIITEGLETLTDPQNTASSPNGWHDSTNPLTTAGNNVVSFKGAQSNTTTQANFQVTYNPAQAATVTNNIDAARVNAFYIINSYHDVLYQYGFTESAFNFQNNNFGKGGAQNDRVIMSVQDSSGTNNANFATPPDGQSGTCRMFIWTLTNPTRDGAIENDIPLHEMTHGLSNRLTGGGTARCLTTLEAGGMGEGWSDALADWFSHSDSSAITDFVMGQWVTDDPAGIRTRPYSTSATTNNLRYSTIATLNEVHNIGEVWANMLHNVYAALVQAHGFSANARTNANTGEGNVVFLRLLVDALALQPCNPTLPTARDAWIQADQNRFGGANRCLLWRTFASRGLGVGAANHVDSTAVPSGC</sequence>
<comment type="cofactor">
    <cofactor evidence="1 11">
        <name>Zn(2+)</name>
        <dbReference type="ChEBI" id="CHEBI:29105"/>
    </cofactor>
</comment>
<evidence type="ECO:0000256" key="8">
    <source>
        <dbReference type="ARBA" id="ARBA00022833"/>
    </source>
</evidence>
<keyword evidence="10 11" id="KW-0865">Zymogen</keyword>
<dbReference type="InterPro" id="IPR027268">
    <property type="entry name" value="Peptidase_M4/M1_CTD_sf"/>
</dbReference>
<keyword evidence="7 11" id="KW-0378">Hydrolase</keyword>
<dbReference type="EMBL" id="JBAHYK010000810">
    <property type="protein sequence ID" value="KAL0571170.1"/>
    <property type="molecule type" value="Genomic_DNA"/>
</dbReference>
<proteinExistence type="inferred from homology"/>
<keyword evidence="8 11" id="KW-0862">Zinc</keyword>
<name>A0ABR3F7C8_9AGAR</name>
<evidence type="ECO:0000256" key="10">
    <source>
        <dbReference type="ARBA" id="ARBA00023145"/>
    </source>
</evidence>
<reference evidence="12 13" key="1">
    <citation type="submission" date="2024-02" db="EMBL/GenBank/DDBJ databases">
        <title>A draft genome for the cacao thread blight pathogen Marasmius crinis-equi.</title>
        <authorList>
            <person name="Cohen S.P."/>
            <person name="Baruah I.K."/>
            <person name="Amoako-Attah I."/>
            <person name="Bukari Y."/>
            <person name="Meinhardt L.W."/>
            <person name="Bailey B.A."/>
        </authorList>
    </citation>
    <scope>NUCLEOTIDE SEQUENCE [LARGE SCALE GENOMIC DNA]</scope>
    <source>
        <strain evidence="12 13">GH-76</strain>
    </source>
</reference>
<keyword evidence="13" id="KW-1185">Reference proteome</keyword>
<gene>
    <name evidence="12" type="ORF">V5O48_010784</name>
</gene>
<dbReference type="CDD" id="cd09596">
    <property type="entry name" value="M36"/>
    <property type="match status" value="1"/>
</dbReference>
<keyword evidence="9 11" id="KW-0482">Metalloprotease</keyword>
<evidence type="ECO:0000256" key="2">
    <source>
        <dbReference type="ARBA" id="ARBA00004613"/>
    </source>
</evidence>
<dbReference type="Gene3D" id="3.10.170.10">
    <property type="match status" value="1"/>
</dbReference>
<feature type="signal peptide" evidence="11">
    <location>
        <begin position="1"/>
        <end position="23"/>
    </location>
</feature>
<dbReference type="InterPro" id="IPR001842">
    <property type="entry name" value="Peptidase_M36"/>
</dbReference>
<dbReference type="Pfam" id="PF02128">
    <property type="entry name" value="Peptidase_M36"/>
    <property type="match status" value="1"/>
</dbReference>
<dbReference type="PANTHER" id="PTHR33478:SF1">
    <property type="entry name" value="EXTRACELLULAR METALLOPROTEINASE MEP"/>
    <property type="match status" value="1"/>
</dbReference>
<keyword evidence="11" id="KW-0732">Signal</keyword>
<evidence type="ECO:0000256" key="4">
    <source>
        <dbReference type="ARBA" id="ARBA00022525"/>
    </source>
</evidence>
<evidence type="ECO:0000256" key="5">
    <source>
        <dbReference type="ARBA" id="ARBA00022670"/>
    </source>
</evidence>
<evidence type="ECO:0000256" key="6">
    <source>
        <dbReference type="ARBA" id="ARBA00022723"/>
    </source>
</evidence>
<evidence type="ECO:0000256" key="3">
    <source>
        <dbReference type="ARBA" id="ARBA00006006"/>
    </source>
</evidence>
<keyword evidence="5 11" id="KW-0645">Protease</keyword>
<evidence type="ECO:0000256" key="9">
    <source>
        <dbReference type="ARBA" id="ARBA00023049"/>
    </source>
</evidence>
<protein>
    <recommendedName>
        <fullName evidence="11">Extracellular metalloproteinase</fullName>
        <ecNumber evidence="11">3.4.24.-</ecNumber>
    </recommendedName>
    <alternativeName>
        <fullName evidence="11">Fungalysin</fullName>
    </alternativeName>
</protein>
<feature type="chain" id="PRO_5045009437" description="Extracellular metalloproteinase" evidence="11">
    <location>
        <begin position="24"/>
        <end position="590"/>
    </location>
</feature>
<accession>A0ABR3F7C8</accession>
<comment type="subcellular location">
    <subcellularLocation>
        <location evidence="2 11">Secreted</location>
    </subcellularLocation>
</comment>
<dbReference type="PANTHER" id="PTHR33478">
    <property type="entry name" value="EXTRACELLULAR METALLOPROTEINASE MEP"/>
    <property type="match status" value="1"/>
</dbReference>
<comment type="similarity">
    <text evidence="3 11">Belongs to the peptidase M36 family.</text>
</comment>
<organism evidence="12 13">
    <name type="scientific">Marasmius crinis-equi</name>
    <dbReference type="NCBI Taxonomy" id="585013"/>
    <lineage>
        <taxon>Eukaryota</taxon>
        <taxon>Fungi</taxon>
        <taxon>Dikarya</taxon>
        <taxon>Basidiomycota</taxon>
        <taxon>Agaricomycotina</taxon>
        <taxon>Agaricomycetes</taxon>
        <taxon>Agaricomycetidae</taxon>
        <taxon>Agaricales</taxon>
        <taxon>Marasmiineae</taxon>
        <taxon>Marasmiaceae</taxon>
        <taxon>Marasmius</taxon>
    </lineage>
</organism>
<evidence type="ECO:0000256" key="7">
    <source>
        <dbReference type="ARBA" id="ARBA00022801"/>
    </source>
</evidence>
<dbReference type="InterPro" id="IPR050371">
    <property type="entry name" value="Fungal_virulence_M36"/>
</dbReference>